<organism evidence="2 3">
    <name type="scientific">Methylobacterium indicum</name>
    <dbReference type="NCBI Taxonomy" id="1775910"/>
    <lineage>
        <taxon>Bacteria</taxon>
        <taxon>Pseudomonadati</taxon>
        <taxon>Pseudomonadota</taxon>
        <taxon>Alphaproteobacteria</taxon>
        <taxon>Hyphomicrobiales</taxon>
        <taxon>Methylobacteriaceae</taxon>
        <taxon>Methylobacterium</taxon>
    </lineage>
</organism>
<dbReference type="Proteomes" id="UP000036471">
    <property type="component" value="Unassembled WGS sequence"/>
</dbReference>
<dbReference type="EMBL" id="JTHG01000019">
    <property type="protein sequence ID" value="KMO26388.1"/>
    <property type="molecule type" value="Genomic_DNA"/>
</dbReference>
<evidence type="ECO:0000313" key="2">
    <source>
        <dbReference type="EMBL" id="KMO26388.1"/>
    </source>
</evidence>
<evidence type="ECO:0000256" key="1">
    <source>
        <dbReference type="SAM" id="MobiDB-lite"/>
    </source>
</evidence>
<evidence type="ECO:0000313" key="3">
    <source>
        <dbReference type="Proteomes" id="UP000036471"/>
    </source>
</evidence>
<sequence>MTLPSSLPTLSRSDQINQLTHGYGQLAVDLVAEGWAPYLLVLKFRHLGGRRDTVLAQMQHDAERAHRWLCERVWRNANAPSRRPWRPCWILAPDYPVAKRAKVSVRSLVPNDGLHLQGVAVMPPCGRLCEPLDEHLGESGARYCPRGGPLTSITATPIVAGDVAYVNTYNFKALPRGRASFDDILVLPPSSAELDSKPRPATDPWRDPIFERN</sequence>
<feature type="region of interest" description="Disordered" evidence="1">
    <location>
        <begin position="192"/>
        <end position="213"/>
    </location>
</feature>
<dbReference type="RefSeq" id="WP_048430989.1">
    <property type="nucleotide sequence ID" value="NZ_JTHF01000315.1"/>
</dbReference>
<proteinExistence type="predicted"/>
<comment type="caution">
    <text evidence="2">The sequence shown here is derived from an EMBL/GenBank/DDBJ whole genome shotgun (WGS) entry which is preliminary data.</text>
</comment>
<gene>
    <name evidence="2" type="ORF">QR79_02735</name>
</gene>
<feature type="compositionally biased region" description="Basic and acidic residues" evidence="1">
    <location>
        <begin position="194"/>
        <end position="213"/>
    </location>
</feature>
<name>A0ABR5HIH6_9HYPH</name>
<keyword evidence="3" id="KW-1185">Reference proteome</keyword>
<reference evidence="2 3" key="1">
    <citation type="submission" date="2014-11" db="EMBL/GenBank/DDBJ databases">
        <title>Comparative genomics of Methylobacterium species.</title>
        <authorList>
            <person name="Chaudhry V."/>
            <person name="Patil P.B."/>
        </authorList>
    </citation>
    <scope>NUCLEOTIDE SEQUENCE [LARGE SCALE GENOMIC DNA]</scope>
    <source>
        <strain evidence="2 3">SE3.6</strain>
    </source>
</reference>
<accession>A0ABR5HIH6</accession>
<protein>
    <submittedName>
        <fullName evidence="2">Uncharacterized protein</fullName>
    </submittedName>
</protein>